<keyword evidence="12" id="KW-1071">Ligand-gated ion channel</keyword>
<evidence type="ECO:0000256" key="3">
    <source>
        <dbReference type="ARBA" id="ARBA00008685"/>
    </source>
</evidence>
<evidence type="ECO:0000256" key="1">
    <source>
        <dbReference type="ARBA" id="ARBA00004123"/>
    </source>
</evidence>
<feature type="domain" description="Ionotropic glutamate receptor L-glutamate and glycine-binding" evidence="16">
    <location>
        <begin position="282"/>
        <end position="338"/>
    </location>
</feature>
<evidence type="ECO:0000256" key="10">
    <source>
        <dbReference type="ARBA" id="ARBA00023170"/>
    </source>
</evidence>
<dbReference type="InterPro" id="IPR001320">
    <property type="entry name" value="Iontro_rcpt_C"/>
</dbReference>
<evidence type="ECO:0000256" key="2">
    <source>
        <dbReference type="ARBA" id="ARBA00004651"/>
    </source>
</evidence>
<evidence type="ECO:0000259" key="15">
    <source>
        <dbReference type="SMART" id="SM00079"/>
    </source>
</evidence>
<dbReference type="PANTHER" id="PTHR42643">
    <property type="entry name" value="IONOTROPIC RECEPTOR 20A-RELATED"/>
    <property type="match status" value="1"/>
</dbReference>
<evidence type="ECO:0000256" key="4">
    <source>
        <dbReference type="ARBA" id="ARBA00022448"/>
    </source>
</evidence>
<keyword evidence="4" id="KW-0813">Transport</keyword>
<dbReference type="GO" id="GO:0005634">
    <property type="term" value="C:nucleus"/>
    <property type="evidence" value="ECO:0007669"/>
    <property type="project" value="UniProtKB-SubCell"/>
</dbReference>
<dbReference type="AlphaFoldDB" id="A0AAE1EL83"/>
<evidence type="ECO:0000256" key="8">
    <source>
        <dbReference type="ARBA" id="ARBA00023065"/>
    </source>
</evidence>
<evidence type="ECO:0000313" key="17">
    <source>
        <dbReference type="EMBL" id="KAK3855883.1"/>
    </source>
</evidence>
<keyword evidence="8" id="KW-0406">Ion transport</keyword>
<proteinExistence type="inferred from homology"/>
<dbReference type="GO" id="GO:0050906">
    <property type="term" value="P:detection of stimulus involved in sensory perception"/>
    <property type="evidence" value="ECO:0007669"/>
    <property type="project" value="UniProtKB-ARBA"/>
</dbReference>
<dbReference type="Gene3D" id="1.10.10.10">
    <property type="entry name" value="Winged helix-like DNA-binding domain superfamily/Winged helix DNA-binding domain"/>
    <property type="match status" value="1"/>
</dbReference>
<organism evidence="17 18">
    <name type="scientific">Petrolisthes cinctipes</name>
    <name type="common">Flat porcelain crab</name>
    <dbReference type="NCBI Taxonomy" id="88211"/>
    <lineage>
        <taxon>Eukaryota</taxon>
        <taxon>Metazoa</taxon>
        <taxon>Ecdysozoa</taxon>
        <taxon>Arthropoda</taxon>
        <taxon>Crustacea</taxon>
        <taxon>Multicrustacea</taxon>
        <taxon>Malacostraca</taxon>
        <taxon>Eumalacostraca</taxon>
        <taxon>Eucarida</taxon>
        <taxon>Decapoda</taxon>
        <taxon>Pleocyemata</taxon>
        <taxon>Anomura</taxon>
        <taxon>Galatheoidea</taxon>
        <taxon>Porcellanidae</taxon>
        <taxon>Petrolisthes</taxon>
    </lineage>
</organism>
<keyword evidence="7 14" id="KW-1133">Transmembrane helix</keyword>
<dbReference type="Pfam" id="PF13384">
    <property type="entry name" value="HTH_23"/>
    <property type="match status" value="1"/>
</dbReference>
<dbReference type="Gene3D" id="3.40.190.10">
    <property type="entry name" value="Periplasmic binding protein-like II"/>
    <property type="match status" value="1"/>
</dbReference>
<dbReference type="InterPro" id="IPR009057">
    <property type="entry name" value="Homeodomain-like_sf"/>
</dbReference>
<comment type="caution">
    <text evidence="17">The sequence shown here is derived from an EMBL/GenBank/DDBJ whole genome shotgun (WGS) entry which is preliminary data.</text>
</comment>
<dbReference type="GO" id="GO:0015276">
    <property type="term" value="F:ligand-gated monoatomic ion channel activity"/>
    <property type="evidence" value="ECO:0007669"/>
    <property type="project" value="InterPro"/>
</dbReference>
<evidence type="ECO:0000256" key="7">
    <source>
        <dbReference type="ARBA" id="ARBA00022989"/>
    </source>
</evidence>
<keyword evidence="18" id="KW-1185">Reference proteome</keyword>
<dbReference type="SMART" id="SM00918">
    <property type="entry name" value="Lig_chan-Glu_bd"/>
    <property type="match status" value="1"/>
</dbReference>
<sequence>MIIKMWLEGSSARVISQATDISVSTVHRWVRRWREEGTVDTRPYTYTRHRHNLPPPYTRHRHNLPPPYTSSTPWTPTSVSLWPRPSPSWTPVAGRVLREALTGPLSGHQVMLMVDDGVQRSLSLDLLLTGLTSPTVLLHTTTHNTDNHFTTQQLPTAQDVLLVVVGTGSPWLLWSPPGWLSPRAVLVLVAAQTCSARKHFQSPLLQNTPSVALLCLNHKPQTPEYSTYSVMTHLPLSANPEPVPLGAWHPHNFSTMNDLFPDQFQDFGGQVLRVTNSLDDAPLVFRSDNGNVDGICARILGVMSSWLNFTYTFKSATSDWGERLENGSWNGMLGQVQRGEAHLVINYFTITHERAQDFDYSVSYFTEGFGVMLRDPPPLPHWQSILYPYTGVVWAAVGGVVILVTFAYYFVNISDLSLSLVVSFLIVLQSFMNQSVSQEPRVWVSRGLLGLWLLATWVLRVSYTSNLMAFLTVPVLQPPLTKLEQLAADNRRLCMLDYGEFVPEALAISTHPILARLGAKLDLVPTDGSLTYEGEEHCVEMVVAGTHAHVETYSYLRLLFGNLGHGGQVYPLKEQLYLGNLAFFFAKNTPWKYKFDIGMRRLVEAGLVWQWYSELMQENKHTIKVRESRLPVLSLSHLQGPFLLLAAGDGLAILSFMVERLIPSEVTSGNKNNHQHT</sequence>
<comment type="similarity">
    <text evidence="3">Belongs to the glutamate-gated ion channel (TC 1.A.10.1) family.</text>
</comment>
<dbReference type="Pfam" id="PF00060">
    <property type="entry name" value="Lig_chan"/>
    <property type="match status" value="1"/>
</dbReference>
<keyword evidence="5" id="KW-1003">Cell membrane</keyword>
<dbReference type="Proteomes" id="UP001286313">
    <property type="component" value="Unassembled WGS sequence"/>
</dbReference>
<feature type="domain" description="Ionotropic glutamate receptor C-terminal" evidence="15">
    <location>
        <begin position="271"/>
        <end position="614"/>
    </location>
</feature>
<keyword evidence="9 14" id="KW-0472">Membrane</keyword>
<dbReference type="SMART" id="SM00079">
    <property type="entry name" value="PBPe"/>
    <property type="match status" value="1"/>
</dbReference>
<accession>A0AAE1EL83</accession>
<dbReference type="InterPro" id="IPR036388">
    <property type="entry name" value="WH-like_DNA-bd_sf"/>
</dbReference>
<protein>
    <submittedName>
        <fullName evidence="17">Uncharacterized protein</fullName>
    </submittedName>
</protein>
<evidence type="ECO:0000256" key="5">
    <source>
        <dbReference type="ARBA" id="ARBA00022475"/>
    </source>
</evidence>
<keyword evidence="13" id="KW-0407">Ion channel</keyword>
<keyword evidence="11" id="KW-0325">Glycoprotein</keyword>
<evidence type="ECO:0000256" key="12">
    <source>
        <dbReference type="ARBA" id="ARBA00023286"/>
    </source>
</evidence>
<evidence type="ECO:0000256" key="9">
    <source>
        <dbReference type="ARBA" id="ARBA00023136"/>
    </source>
</evidence>
<name>A0AAE1EL83_PETCI</name>
<evidence type="ECO:0000256" key="14">
    <source>
        <dbReference type="SAM" id="Phobius"/>
    </source>
</evidence>
<evidence type="ECO:0000256" key="13">
    <source>
        <dbReference type="ARBA" id="ARBA00023303"/>
    </source>
</evidence>
<dbReference type="EMBL" id="JAWQEG010006059">
    <property type="protein sequence ID" value="KAK3855883.1"/>
    <property type="molecule type" value="Genomic_DNA"/>
</dbReference>
<evidence type="ECO:0000256" key="6">
    <source>
        <dbReference type="ARBA" id="ARBA00022692"/>
    </source>
</evidence>
<feature type="transmembrane region" description="Helical" evidence="14">
    <location>
        <begin position="386"/>
        <end position="411"/>
    </location>
</feature>
<keyword evidence="6 14" id="KW-0812">Transmembrane</keyword>
<dbReference type="PANTHER" id="PTHR42643:SF24">
    <property type="entry name" value="IONOTROPIC RECEPTOR 60A"/>
    <property type="match status" value="1"/>
</dbReference>
<evidence type="ECO:0000259" key="16">
    <source>
        <dbReference type="SMART" id="SM00918"/>
    </source>
</evidence>
<comment type="subcellular location">
    <subcellularLocation>
        <location evidence="2">Cell membrane</location>
        <topology evidence="2">Multi-pass membrane protein</topology>
    </subcellularLocation>
    <subcellularLocation>
        <location evidence="1">Nucleus</location>
    </subcellularLocation>
</comment>
<dbReference type="Pfam" id="PF10613">
    <property type="entry name" value="Lig_chan-Glu_bd"/>
    <property type="match status" value="1"/>
</dbReference>
<keyword evidence="10" id="KW-0675">Receptor</keyword>
<dbReference type="InterPro" id="IPR019594">
    <property type="entry name" value="Glu/Gly-bd"/>
</dbReference>
<reference evidence="17" key="1">
    <citation type="submission" date="2023-10" db="EMBL/GenBank/DDBJ databases">
        <title>Genome assemblies of two species of porcelain crab, Petrolisthes cinctipes and Petrolisthes manimaculis (Anomura: Porcellanidae).</title>
        <authorList>
            <person name="Angst P."/>
        </authorList>
    </citation>
    <scope>NUCLEOTIDE SEQUENCE</scope>
    <source>
        <strain evidence="17">PB745_01</strain>
        <tissue evidence="17">Gill</tissue>
    </source>
</reference>
<dbReference type="SUPFAM" id="SSF46689">
    <property type="entry name" value="Homeodomain-like"/>
    <property type="match status" value="1"/>
</dbReference>
<evidence type="ECO:0000313" key="18">
    <source>
        <dbReference type="Proteomes" id="UP001286313"/>
    </source>
</evidence>
<feature type="transmembrane region" description="Helical" evidence="14">
    <location>
        <begin position="442"/>
        <end position="459"/>
    </location>
</feature>
<dbReference type="SUPFAM" id="SSF53850">
    <property type="entry name" value="Periplasmic binding protein-like II"/>
    <property type="match status" value="1"/>
</dbReference>
<evidence type="ECO:0000256" key="11">
    <source>
        <dbReference type="ARBA" id="ARBA00023180"/>
    </source>
</evidence>
<gene>
    <name evidence="17" type="ORF">Pcinc_037732</name>
</gene>
<dbReference type="Gene3D" id="1.10.287.70">
    <property type="match status" value="1"/>
</dbReference>
<dbReference type="InterPro" id="IPR052192">
    <property type="entry name" value="Insect_Ionotropic_Sensory_Rcpt"/>
</dbReference>
<dbReference type="GO" id="GO:0005886">
    <property type="term" value="C:plasma membrane"/>
    <property type="evidence" value="ECO:0007669"/>
    <property type="project" value="UniProtKB-SubCell"/>
</dbReference>